<name>A0ABT7FJE3_9RHOB</name>
<dbReference type="CDD" id="cd04301">
    <property type="entry name" value="NAT_SF"/>
    <property type="match status" value="1"/>
</dbReference>
<organism evidence="2 3">
    <name type="scientific">Sedimentitalea xiamensis</name>
    <dbReference type="NCBI Taxonomy" id="3050037"/>
    <lineage>
        <taxon>Bacteria</taxon>
        <taxon>Pseudomonadati</taxon>
        <taxon>Pseudomonadota</taxon>
        <taxon>Alphaproteobacteria</taxon>
        <taxon>Rhodobacterales</taxon>
        <taxon>Paracoccaceae</taxon>
        <taxon>Sedimentitalea</taxon>
    </lineage>
</organism>
<dbReference type="PANTHER" id="PTHR41700">
    <property type="entry name" value="GCN5-RELATED N-ACETYLTRANSFERASE"/>
    <property type="match status" value="1"/>
</dbReference>
<keyword evidence="2" id="KW-0012">Acyltransferase</keyword>
<dbReference type="Gene3D" id="3.40.630.30">
    <property type="match status" value="1"/>
</dbReference>
<feature type="domain" description="N-acetyltransferase" evidence="1">
    <location>
        <begin position="4"/>
        <end position="161"/>
    </location>
</feature>
<dbReference type="InterPro" id="IPR016181">
    <property type="entry name" value="Acyl_CoA_acyltransferase"/>
</dbReference>
<dbReference type="GO" id="GO:0016746">
    <property type="term" value="F:acyltransferase activity"/>
    <property type="evidence" value="ECO:0007669"/>
    <property type="project" value="UniProtKB-KW"/>
</dbReference>
<dbReference type="PANTHER" id="PTHR41700:SF1">
    <property type="entry name" value="N-ACETYLTRANSFERASE DOMAIN-CONTAINING PROTEIN"/>
    <property type="match status" value="1"/>
</dbReference>
<protein>
    <submittedName>
        <fullName evidence="2">GNAT family N-acetyltransferase</fullName>
        <ecNumber evidence="2">2.3.1.-</ecNumber>
    </submittedName>
</protein>
<reference evidence="2 3" key="1">
    <citation type="submission" date="2023-05" db="EMBL/GenBank/DDBJ databases">
        <title>Sedimentitalea sp. nov. JM2-8.</title>
        <authorList>
            <person name="Huang J."/>
        </authorList>
    </citation>
    <scope>NUCLEOTIDE SEQUENCE [LARGE SCALE GENOMIC DNA]</scope>
    <source>
        <strain evidence="2 3">JM2-8</strain>
    </source>
</reference>
<dbReference type="PROSITE" id="PS51186">
    <property type="entry name" value="GNAT"/>
    <property type="match status" value="1"/>
</dbReference>
<dbReference type="EC" id="2.3.1.-" evidence="2"/>
<evidence type="ECO:0000313" key="3">
    <source>
        <dbReference type="Proteomes" id="UP001227126"/>
    </source>
</evidence>
<accession>A0ABT7FJE3</accession>
<keyword evidence="3" id="KW-1185">Reference proteome</keyword>
<dbReference type="SUPFAM" id="SSF55729">
    <property type="entry name" value="Acyl-CoA N-acyltransferases (Nat)"/>
    <property type="match status" value="1"/>
</dbReference>
<gene>
    <name evidence="2" type="ORF">QO034_19405</name>
</gene>
<proteinExistence type="predicted"/>
<evidence type="ECO:0000259" key="1">
    <source>
        <dbReference type="PROSITE" id="PS51186"/>
    </source>
</evidence>
<dbReference type="InterPro" id="IPR038764">
    <property type="entry name" value="GNAT_N_AcTrfase_prd"/>
</dbReference>
<evidence type="ECO:0000313" key="2">
    <source>
        <dbReference type="EMBL" id="MDK3075257.1"/>
    </source>
</evidence>
<sequence>MTVPIIRDLSGMAEFSMAEALQRAVWGEDDLADPYDLMMVIQQEGGFAAGAFLDDALIGYAFGFPTREPHIQHSHRLAVLPRAQGMGLGARLKWYQRDWCLERGITHVRWTFDPLRARNAALNIGRLGAVVTTYYPDYYGKMVGINAGTPSDRLLADWYLDAPHVVDRAAGMRQMPTSEERYIAIPKDFAALLANDPGMAMSERLRVRSEIRDALAEGLALTGFRSELESYVLTPATEPPAQQRGLASQID</sequence>
<dbReference type="EMBL" id="JASNJE010000033">
    <property type="protein sequence ID" value="MDK3075257.1"/>
    <property type="molecule type" value="Genomic_DNA"/>
</dbReference>
<dbReference type="Proteomes" id="UP001227126">
    <property type="component" value="Unassembled WGS sequence"/>
</dbReference>
<keyword evidence="2" id="KW-0808">Transferase</keyword>
<dbReference type="RefSeq" id="WP_284487188.1">
    <property type="nucleotide sequence ID" value="NZ_JASNJE010000033.1"/>
</dbReference>
<dbReference type="Pfam" id="PF00583">
    <property type="entry name" value="Acetyltransf_1"/>
    <property type="match status" value="1"/>
</dbReference>
<dbReference type="InterPro" id="IPR000182">
    <property type="entry name" value="GNAT_dom"/>
</dbReference>
<comment type="caution">
    <text evidence="2">The sequence shown here is derived from an EMBL/GenBank/DDBJ whole genome shotgun (WGS) entry which is preliminary data.</text>
</comment>